<comment type="catalytic activity">
    <reaction evidence="13">
        <text>ATP + H2O = ADP + phosphate + H(+)</text>
        <dbReference type="Rhea" id="RHEA:13065"/>
        <dbReference type="ChEBI" id="CHEBI:15377"/>
        <dbReference type="ChEBI" id="CHEBI:15378"/>
        <dbReference type="ChEBI" id="CHEBI:30616"/>
        <dbReference type="ChEBI" id="CHEBI:43474"/>
        <dbReference type="ChEBI" id="CHEBI:456216"/>
        <dbReference type="EC" id="5.6.2.4"/>
    </reaction>
</comment>
<evidence type="ECO:0000256" key="6">
    <source>
        <dbReference type="ARBA" id="ARBA00022839"/>
    </source>
</evidence>
<keyword evidence="9" id="KW-0234">DNA repair</keyword>
<protein>
    <recommendedName>
        <fullName evidence="12">DNA 3'-5' helicase</fullName>
        <ecNumber evidence="12">5.6.2.4</ecNumber>
    </recommendedName>
</protein>
<evidence type="ECO:0000256" key="2">
    <source>
        <dbReference type="ARBA" id="ARBA00022741"/>
    </source>
</evidence>
<dbReference type="InterPro" id="IPR027417">
    <property type="entry name" value="P-loop_NTPase"/>
</dbReference>
<dbReference type="AlphaFoldDB" id="A0A9D2NSC8"/>
<keyword evidence="4 14" id="KW-0378">Hydrolase</keyword>
<dbReference type="PANTHER" id="PTHR11070">
    <property type="entry name" value="UVRD / RECB / PCRA DNA HELICASE FAMILY MEMBER"/>
    <property type="match status" value="1"/>
</dbReference>
<evidence type="ECO:0000256" key="9">
    <source>
        <dbReference type="ARBA" id="ARBA00023204"/>
    </source>
</evidence>
<dbReference type="SUPFAM" id="SSF52980">
    <property type="entry name" value="Restriction endonuclease-like"/>
    <property type="match status" value="1"/>
</dbReference>
<dbReference type="PANTHER" id="PTHR11070:SF48">
    <property type="entry name" value="ATP-DEPENDENT HELICASE_NUCLEASE SUBUNIT A"/>
    <property type="match status" value="1"/>
</dbReference>
<dbReference type="GO" id="GO:0005524">
    <property type="term" value="F:ATP binding"/>
    <property type="evidence" value="ECO:0007669"/>
    <property type="project" value="UniProtKB-UniRule"/>
</dbReference>
<evidence type="ECO:0000256" key="10">
    <source>
        <dbReference type="ARBA" id="ARBA00023235"/>
    </source>
</evidence>
<comment type="catalytic activity">
    <reaction evidence="11">
        <text>Couples ATP hydrolysis with the unwinding of duplex DNA by translocating in the 3'-5' direction.</text>
        <dbReference type="EC" id="5.6.2.4"/>
    </reaction>
</comment>
<sequence length="1062" mass="121872">MPKWNEQQRRAVEIRGRNILVSASAGSGKTTVLVGRLMDLVLKDGIGVDQILAMTFTEAAANEMKKRLAAALQDALRESEDAAVKERLRRQLTLMQSAQISTIHSFCLSLLQSYYYVIGCTARQIATVADSAQTQQFQQQAMENTLRLHQGQALTALRYVFSPRPGDDTALCDAIRALAALASSKPDPDAWLKRCTLPYHETLPDALNDSFFAFLQLQQRQIINAAETICGLLHEDFPDKAKAIEKAEQKRRLCTEAMTLLKQHDYTGYRRAFMTCCRNPLPNSPDKDNMIFARGRDQLKASEDQLAAILFDPDTLQKDMQACADSVDTLSACTITYLKEYRRLKQEAEVIDFDDMEHFALAILRAQDGAIAARLRERFAIIMVDEFQDTNDIQDTIISLIARENNVFRVGDIKQSIYGFRHARPQIMQSRIEHAGALDEVIYLSNNYRSSRTLVEFNNVFYQKLMNLPEFASSYSEQDCVAIGGPWQEKVKEPVRFQALLAEELKQDPAFQGMSTQQIKALWIAARIRAMHEEGHYKWKDFVVLVRSNRRKDDLRAAFDRLALPYFIEIKHGFYQSNAVQIVLSALNVLQHPHDDLAFVSLMLSPLFDADEDMLAQANLAREKHSSYYAYFRTHPFAGFAQLEELMKKRDLPIHALLNEICALNDYYACLTTLQEKTNLDLLYQQAVRFEETHSNDLRAFLSYIDTVKDAQSGEANPISSEDDVIRVMSIHQSKGLQFPVVFLWSTDRQAALDFREPFLFDADMGIGMRYMDERRVQRPTLARIAIQHKKDREELEEEMRILYVATTRAQDEMIVVDCIKDPAQYRSALDGPTVFSRCGYTGWLLHAFSDAASPLFRLELIQEPFDITPQRQANPEKVQRMVYRHRAVRIERGSASARKAPASLPIFDPANIGRKGARRGTLMHEVLAELRLPFDEQKIRDAFHRHHEEARPWDIRQLLALGNDPDYQRFCAMPQVCHELPYQAKIDEQILYGYIDFLAMDEHTIHIVDYKTDTLAEEKQFLASYQAQLRTYAAALSEIYPDHEIHTYLYAFHLNRMIQND</sequence>
<organism evidence="17 18">
    <name type="scientific">Candidatus Merdibacter merdavium</name>
    <dbReference type="NCBI Taxonomy" id="2838692"/>
    <lineage>
        <taxon>Bacteria</taxon>
        <taxon>Bacillati</taxon>
        <taxon>Bacillota</taxon>
        <taxon>Erysipelotrichia</taxon>
        <taxon>Erysipelotrichales</taxon>
        <taxon>Erysipelotrichaceae</taxon>
        <taxon>Merdibacter</taxon>
    </lineage>
</organism>
<dbReference type="PROSITE" id="PS51198">
    <property type="entry name" value="UVRD_HELICASE_ATP_BIND"/>
    <property type="match status" value="1"/>
</dbReference>
<reference evidence="17" key="2">
    <citation type="submission" date="2021-04" db="EMBL/GenBank/DDBJ databases">
        <authorList>
            <person name="Gilroy R."/>
        </authorList>
    </citation>
    <scope>NUCLEOTIDE SEQUENCE</scope>
    <source>
        <strain evidence="17">CHK187-11901</strain>
    </source>
</reference>
<dbReference type="GO" id="GO:0033202">
    <property type="term" value="C:DNA helicase complex"/>
    <property type="evidence" value="ECO:0007669"/>
    <property type="project" value="TreeGrafter"/>
</dbReference>
<evidence type="ECO:0000256" key="11">
    <source>
        <dbReference type="ARBA" id="ARBA00034617"/>
    </source>
</evidence>
<name>A0A9D2NSC8_9FIRM</name>
<dbReference type="Pfam" id="PF00580">
    <property type="entry name" value="UvrD-helicase"/>
    <property type="match status" value="1"/>
</dbReference>
<evidence type="ECO:0000256" key="7">
    <source>
        <dbReference type="ARBA" id="ARBA00022840"/>
    </source>
</evidence>
<dbReference type="InterPro" id="IPR000212">
    <property type="entry name" value="DNA_helicase_UvrD/REP"/>
</dbReference>
<dbReference type="InterPro" id="IPR038726">
    <property type="entry name" value="PDDEXK_AddAB-type"/>
</dbReference>
<dbReference type="InterPro" id="IPR014017">
    <property type="entry name" value="DNA_helicase_UvrD-like_C"/>
</dbReference>
<evidence type="ECO:0000256" key="14">
    <source>
        <dbReference type="PROSITE-ProRule" id="PRU00560"/>
    </source>
</evidence>
<feature type="binding site" evidence="14">
    <location>
        <begin position="23"/>
        <end position="30"/>
    </location>
    <ligand>
        <name>ATP</name>
        <dbReference type="ChEBI" id="CHEBI:30616"/>
    </ligand>
</feature>
<feature type="domain" description="UvrD-like helicase C-terminal" evidence="16">
    <location>
        <begin position="466"/>
        <end position="736"/>
    </location>
</feature>
<proteinExistence type="predicted"/>
<keyword evidence="6" id="KW-0269">Exonuclease</keyword>
<dbReference type="Gene3D" id="3.90.320.10">
    <property type="match status" value="1"/>
</dbReference>
<dbReference type="SUPFAM" id="SSF52540">
    <property type="entry name" value="P-loop containing nucleoside triphosphate hydrolases"/>
    <property type="match status" value="1"/>
</dbReference>
<reference evidence="17" key="1">
    <citation type="journal article" date="2021" name="PeerJ">
        <title>Extensive microbial diversity within the chicken gut microbiome revealed by metagenomics and culture.</title>
        <authorList>
            <person name="Gilroy R."/>
            <person name="Ravi A."/>
            <person name="Getino M."/>
            <person name="Pursley I."/>
            <person name="Horton D.L."/>
            <person name="Alikhan N.F."/>
            <person name="Baker D."/>
            <person name="Gharbi K."/>
            <person name="Hall N."/>
            <person name="Watson M."/>
            <person name="Adriaenssens E.M."/>
            <person name="Foster-Nyarko E."/>
            <person name="Jarju S."/>
            <person name="Secka A."/>
            <person name="Antonio M."/>
            <person name="Oren A."/>
            <person name="Chaudhuri R.R."/>
            <person name="La Ragione R."/>
            <person name="Hildebrand F."/>
            <person name="Pallen M.J."/>
        </authorList>
    </citation>
    <scope>NUCLEOTIDE SEQUENCE</scope>
    <source>
        <strain evidence="17">CHK187-11901</strain>
    </source>
</reference>
<evidence type="ECO:0000259" key="15">
    <source>
        <dbReference type="PROSITE" id="PS51198"/>
    </source>
</evidence>
<dbReference type="Pfam" id="PF13361">
    <property type="entry name" value="UvrD_C"/>
    <property type="match status" value="1"/>
</dbReference>
<evidence type="ECO:0000256" key="1">
    <source>
        <dbReference type="ARBA" id="ARBA00022722"/>
    </source>
</evidence>
<evidence type="ECO:0000256" key="13">
    <source>
        <dbReference type="ARBA" id="ARBA00048988"/>
    </source>
</evidence>
<evidence type="ECO:0000259" key="16">
    <source>
        <dbReference type="PROSITE" id="PS51217"/>
    </source>
</evidence>
<dbReference type="EMBL" id="DWWM01000051">
    <property type="protein sequence ID" value="HJC37027.1"/>
    <property type="molecule type" value="Genomic_DNA"/>
</dbReference>
<evidence type="ECO:0000256" key="8">
    <source>
        <dbReference type="ARBA" id="ARBA00023125"/>
    </source>
</evidence>
<dbReference type="GO" id="GO:0004527">
    <property type="term" value="F:exonuclease activity"/>
    <property type="evidence" value="ECO:0007669"/>
    <property type="project" value="UniProtKB-KW"/>
</dbReference>
<keyword evidence="8" id="KW-0238">DNA-binding</keyword>
<keyword evidence="7 14" id="KW-0067">ATP-binding</keyword>
<evidence type="ECO:0000256" key="4">
    <source>
        <dbReference type="ARBA" id="ARBA00022801"/>
    </source>
</evidence>
<gene>
    <name evidence="17" type="ORF">H9702_07870</name>
</gene>
<evidence type="ECO:0000256" key="5">
    <source>
        <dbReference type="ARBA" id="ARBA00022806"/>
    </source>
</evidence>
<keyword evidence="1" id="KW-0540">Nuclease</keyword>
<dbReference type="Pfam" id="PF12705">
    <property type="entry name" value="PDDEXK_1"/>
    <property type="match status" value="1"/>
</dbReference>
<dbReference type="InterPro" id="IPR011335">
    <property type="entry name" value="Restrct_endonuc-II-like"/>
</dbReference>
<dbReference type="Gene3D" id="3.40.50.300">
    <property type="entry name" value="P-loop containing nucleotide triphosphate hydrolases"/>
    <property type="match status" value="4"/>
</dbReference>
<keyword evidence="2 14" id="KW-0547">Nucleotide-binding</keyword>
<evidence type="ECO:0000313" key="17">
    <source>
        <dbReference type="EMBL" id="HJC37027.1"/>
    </source>
</evidence>
<dbReference type="GO" id="GO:0005829">
    <property type="term" value="C:cytosol"/>
    <property type="evidence" value="ECO:0007669"/>
    <property type="project" value="TreeGrafter"/>
</dbReference>
<dbReference type="Proteomes" id="UP000823896">
    <property type="component" value="Unassembled WGS sequence"/>
</dbReference>
<keyword evidence="5 14" id="KW-0347">Helicase</keyword>
<evidence type="ECO:0000256" key="3">
    <source>
        <dbReference type="ARBA" id="ARBA00022763"/>
    </source>
</evidence>
<dbReference type="GO" id="GO:0000725">
    <property type="term" value="P:recombinational repair"/>
    <property type="evidence" value="ECO:0007669"/>
    <property type="project" value="TreeGrafter"/>
</dbReference>
<dbReference type="InterPro" id="IPR014016">
    <property type="entry name" value="UvrD-like_ATP-bd"/>
</dbReference>
<keyword evidence="10" id="KW-0413">Isomerase</keyword>
<comment type="caution">
    <text evidence="17">The sequence shown here is derived from an EMBL/GenBank/DDBJ whole genome shotgun (WGS) entry which is preliminary data.</text>
</comment>
<dbReference type="GO" id="GO:0043138">
    <property type="term" value="F:3'-5' DNA helicase activity"/>
    <property type="evidence" value="ECO:0007669"/>
    <property type="project" value="UniProtKB-EC"/>
</dbReference>
<dbReference type="Gene3D" id="1.10.486.10">
    <property type="entry name" value="PCRA, domain 4"/>
    <property type="match status" value="1"/>
</dbReference>
<dbReference type="EC" id="5.6.2.4" evidence="12"/>
<evidence type="ECO:0000313" key="18">
    <source>
        <dbReference type="Proteomes" id="UP000823896"/>
    </source>
</evidence>
<feature type="domain" description="UvrD-like helicase ATP-binding" evidence="15">
    <location>
        <begin position="2"/>
        <end position="451"/>
    </location>
</feature>
<keyword evidence="3" id="KW-0227">DNA damage</keyword>
<dbReference type="PROSITE" id="PS51217">
    <property type="entry name" value="UVRD_HELICASE_CTER"/>
    <property type="match status" value="1"/>
</dbReference>
<evidence type="ECO:0000256" key="12">
    <source>
        <dbReference type="ARBA" id="ARBA00034808"/>
    </source>
</evidence>
<accession>A0A9D2NSC8</accession>
<dbReference type="InterPro" id="IPR011604">
    <property type="entry name" value="PDDEXK-like_dom_sf"/>
</dbReference>
<dbReference type="GO" id="GO:0003677">
    <property type="term" value="F:DNA binding"/>
    <property type="evidence" value="ECO:0007669"/>
    <property type="project" value="UniProtKB-KW"/>
</dbReference>